<dbReference type="AlphaFoldDB" id="A0AAN9ALC2"/>
<feature type="region of interest" description="Disordered" evidence="1">
    <location>
        <begin position="41"/>
        <end position="95"/>
    </location>
</feature>
<dbReference type="Proteomes" id="UP001374579">
    <property type="component" value="Unassembled WGS sequence"/>
</dbReference>
<accession>A0AAN9ALC2</accession>
<protein>
    <submittedName>
        <fullName evidence="2">Uncharacterized protein</fullName>
    </submittedName>
</protein>
<proteinExistence type="predicted"/>
<keyword evidence="3" id="KW-1185">Reference proteome</keyword>
<feature type="compositionally biased region" description="Low complexity" evidence="1">
    <location>
        <begin position="72"/>
        <end position="81"/>
    </location>
</feature>
<feature type="compositionally biased region" description="Basic and acidic residues" evidence="1">
    <location>
        <begin position="52"/>
        <end position="64"/>
    </location>
</feature>
<evidence type="ECO:0000313" key="3">
    <source>
        <dbReference type="Proteomes" id="UP001374579"/>
    </source>
</evidence>
<sequence length="115" mass="13283">MQSFQLLEERVHSLTVQQHEQAQQLQAMPQKMMKDLEEKLIRLDPGTPTQHKYSDNTLNKKDEEGATGGSELGSPEPSGTEFQRNRTPFTQDRSFPQYIKFQEFSQMEGPLSIRL</sequence>
<dbReference type="EMBL" id="JBAMIC010003213">
    <property type="protein sequence ID" value="KAK7089033.1"/>
    <property type="molecule type" value="Genomic_DNA"/>
</dbReference>
<feature type="compositionally biased region" description="Polar residues" evidence="1">
    <location>
        <begin position="85"/>
        <end position="94"/>
    </location>
</feature>
<organism evidence="2 3">
    <name type="scientific">Littorina saxatilis</name>
    <dbReference type="NCBI Taxonomy" id="31220"/>
    <lineage>
        <taxon>Eukaryota</taxon>
        <taxon>Metazoa</taxon>
        <taxon>Spiralia</taxon>
        <taxon>Lophotrochozoa</taxon>
        <taxon>Mollusca</taxon>
        <taxon>Gastropoda</taxon>
        <taxon>Caenogastropoda</taxon>
        <taxon>Littorinimorpha</taxon>
        <taxon>Littorinoidea</taxon>
        <taxon>Littorinidae</taxon>
        <taxon>Littorina</taxon>
    </lineage>
</organism>
<evidence type="ECO:0000313" key="2">
    <source>
        <dbReference type="EMBL" id="KAK7089033.1"/>
    </source>
</evidence>
<comment type="caution">
    <text evidence="2">The sequence shown here is derived from an EMBL/GenBank/DDBJ whole genome shotgun (WGS) entry which is preliminary data.</text>
</comment>
<reference evidence="2 3" key="1">
    <citation type="submission" date="2024-02" db="EMBL/GenBank/DDBJ databases">
        <title>Chromosome-scale genome assembly of the rough periwinkle Littorina saxatilis.</title>
        <authorList>
            <person name="De Jode A."/>
            <person name="Faria R."/>
            <person name="Formenti G."/>
            <person name="Sims Y."/>
            <person name="Smith T.P."/>
            <person name="Tracey A."/>
            <person name="Wood J.M.D."/>
            <person name="Zagrodzka Z.B."/>
            <person name="Johannesson K."/>
            <person name="Butlin R.K."/>
            <person name="Leder E.H."/>
        </authorList>
    </citation>
    <scope>NUCLEOTIDE SEQUENCE [LARGE SCALE GENOMIC DNA]</scope>
    <source>
        <strain evidence="2">Snail1</strain>
        <tissue evidence="2">Muscle</tissue>
    </source>
</reference>
<name>A0AAN9ALC2_9CAEN</name>
<gene>
    <name evidence="2" type="ORF">V1264_024544</name>
</gene>
<evidence type="ECO:0000256" key="1">
    <source>
        <dbReference type="SAM" id="MobiDB-lite"/>
    </source>
</evidence>